<keyword evidence="2" id="KW-0489">Methyltransferase</keyword>
<sequence length="357" mass="40685">MVTTKLNPKSFPWGLTRAGRSRLRPYHLIGPLVVLLLLFGERIVFPREDGVCHGRNPPVQVQATDHAKNSVEHEHVVNCTAQTIDDPGVNVALYKTCIAPPLKMNVHSGNEMISRDIETSGCFECSILKKLMQFMEQTPPDTFFLDIGANIGMYSVHAAAWGRDVFAFEPFQRNYQRICKSISMNKGFEERIVVFNIALTDHPTTVGFTSVSEENFGGIHVKEEAAQEESAPVRGVDYAPGVQLSSLKSVLPLNRPAVIKIDVEGSECGVLGGAMDYLHALDILYVAMEWSPEMPNCEHMEAMFKLFQKNRLSPYQHVYWQDIWRPVKATEWRQWHYDWFKDKGWNTRLMDIAWIRE</sequence>
<accession>A0A9N8DKS1</accession>
<dbReference type="InterPro" id="IPR029063">
    <property type="entry name" value="SAM-dependent_MTases_sf"/>
</dbReference>
<dbReference type="Pfam" id="PF05050">
    <property type="entry name" value="Methyltransf_21"/>
    <property type="match status" value="1"/>
</dbReference>
<dbReference type="EMBL" id="CAICTM010000110">
    <property type="protein sequence ID" value="CAB9501544.1"/>
    <property type="molecule type" value="Genomic_DNA"/>
</dbReference>
<dbReference type="PANTHER" id="PTHR34203">
    <property type="entry name" value="METHYLTRANSFERASE, FKBM FAMILY PROTEIN"/>
    <property type="match status" value="1"/>
</dbReference>
<proteinExistence type="predicted"/>
<reference evidence="2" key="1">
    <citation type="submission" date="2020-06" db="EMBL/GenBank/DDBJ databases">
        <authorList>
            <consortium name="Plant Systems Biology data submission"/>
        </authorList>
    </citation>
    <scope>NUCLEOTIDE SEQUENCE</scope>
    <source>
        <strain evidence="2">D6</strain>
    </source>
</reference>
<dbReference type="PANTHER" id="PTHR34203:SF15">
    <property type="entry name" value="SLL1173 PROTEIN"/>
    <property type="match status" value="1"/>
</dbReference>
<dbReference type="GO" id="GO:0008168">
    <property type="term" value="F:methyltransferase activity"/>
    <property type="evidence" value="ECO:0007669"/>
    <property type="project" value="UniProtKB-KW"/>
</dbReference>
<dbReference type="AlphaFoldDB" id="A0A9N8DKS1"/>
<comment type="caution">
    <text evidence="2">The sequence shown here is derived from an EMBL/GenBank/DDBJ whole genome shotgun (WGS) entry which is preliminary data.</text>
</comment>
<feature type="domain" description="Methyltransferase FkbM" evidence="1">
    <location>
        <begin position="146"/>
        <end position="304"/>
    </location>
</feature>
<dbReference type="Proteomes" id="UP001153069">
    <property type="component" value="Unassembled WGS sequence"/>
</dbReference>
<evidence type="ECO:0000313" key="3">
    <source>
        <dbReference type="Proteomes" id="UP001153069"/>
    </source>
</evidence>
<name>A0A9N8DKS1_9STRA</name>
<protein>
    <submittedName>
        <fullName evidence="2">Inherit from COG: Methyltransferase</fullName>
    </submittedName>
</protein>
<dbReference type="Gene3D" id="3.40.50.150">
    <property type="entry name" value="Vaccinia Virus protein VP39"/>
    <property type="match status" value="1"/>
</dbReference>
<dbReference type="OrthoDB" id="48684at2759"/>
<dbReference type="SUPFAM" id="SSF53335">
    <property type="entry name" value="S-adenosyl-L-methionine-dependent methyltransferases"/>
    <property type="match status" value="1"/>
</dbReference>
<dbReference type="NCBIfam" id="TIGR01444">
    <property type="entry name" value="fkbM_fam"/>
    <property type="match status" value="1"/>
</dbReference>
<organism evidence="2 3">
    <name type="scientific">Seminavis robusta</name>
    <dbReference type="NCBI Taxonomy" id="568900"/>
    <lineage>
        <taxon>Eukaryota</taxon>
        <taxon>Sar</taxon>
        <taxon>Stramenopiles</taxon>
        <taxon>Ochrophyta</taxon>
        <taxon>Bacillariophyta</taxon>
        <taxon>Bacillariophyceae</taxon>
        <taxon>Bacillariophycidae</taxon>
        <taxon>Naviculales</taxon>
        <taxon>Naviculaceae</taxon>
        <taxon>Seminavis</taxon>
    </lineage>
</organism>
<gene>
    <name evidence="2" type="ORF">SEMRO_111_G055410.1</name>
</gene>
<keyword evidence="3" id="KW-1185">Reference proteome</keyword>
<dbReference type="InterPro" id="IPR006342">
    <property type="entry name" value="FkbM_mtfrase"/>
</dbReference>
<dbReference type="InterPro" id="IPR052514">
    <property type="entry name" value="SAM-dependent_MTase"/>
</dbReference>
<evidence type="ECO:0000259" key="1">
    <source>
        <dbReference type="Pfam" id="PF05050"/>
    </source>
</evidence>
<evidence type="ECO:0000313" key="2">
    <source>
        <dbReference type="EMBL" id="CAB9501544.1"/>
    </source>
</evidence>
<keyword evidence="2" id="KW-0808">Transferase</keyword>
<dbReference type="GO" id="GO:0032259">
    <property type="term" value="P:methylation"/>
    <property type="evidence" value="ECO:0007669"/>
    <property type="project" value="UniProtKB-KW"/>
</dbReference>